<dbReference type="InterPro" id="IPR019375">
    <property type="entry name" value="Ribosomal_bS1m"/>
</dbReference>
<dbReference type="OrthoDB" id="6020229at2759"/>
<dbReference type="GeneID" id="20251866"/>
<feature type="non-terminal residue" evidence="1">
    <location>
        <position position="1"/>
    </location>
</feature>
<evidence type="ECO:0000313" key="2">
    <source>
        <dbReference type="Proteomes" id="UP000030746"/>
    </source>
</evidence>
<evidence type="ECO:0008006" key="3">
    <source>
        <dbReference type="Google" id="ProtNLM"/>
    </source>
</evidence>
<dbReference type="PANTHER" id="PTHR13447:SF2">
    <property type="entry name" value="SMALL RIBOSOMAL SUBUNIT PROTEIN BS1M"/>
    <property type="match status" value="1"/>
</dbReference>
<dbReference type="PANTHER" id="PTHR13447">
    <property type="entry name" value="MITOCHONDRIAL 28S RIBOSOMAL PROTEIN S28"/>
    <property type="match status" value="1"/>
</dbReference>
<evidence type="ECO:0000313" key="1">
    <source>
        <dbReference type="EMBL" id="ESO86058.1"/>
    </source>
</evidence>
<dbReference type="GO" id="GO:0005763">
    <property type="term" value="C:mitochondrial small ribosomal subunit"/>
    <property type="evidence" value="ECO:0007669"/>
    <property type="project" value="TreeGrafter"/>
</dbReference>
<dbReference type="AlphaFoldDB" id="V3Z5L8"/>
<name>V3Z5L8_LOTGI</name>
<feature type="non-terminal residue" evidence="1">
    <location>
        <position position="114"/>
    </location>
</feature>
<dbReference type="Pfam" id="PF10246">
    <property type="entry name" value="MRP-S35"/>
    <property type="match status" value="1"/>
</dbReference>
<organism evidence="1 2">
    <name type="scientific">Lottia gigantea</name>
    <name type="common">Giant owl limpet</name>
    <dbReference type="NCBI Taxonomy" id="225164"/>
    <lineage>
        <taxon>Eukaryota</taxon>
        <taxon>Metazoa</taxon>
        <taxon>Spiralia</taxon>
        <taxon>Lophotrochozoa</taxon>
        <taxon>Mollusca</taxon>
        <taxon>Gastropoda</taxon>
        <taxon>Patellogastropoda</taxon>
        <taxon>Lottioidea</taxon>
        <taxon>Lottiidae</taxon>
        <taxon>Lottia</taxon>
    </lineage>
</organism>
<dbReference type="Proteomes" id="UP000030746">
    <property type="component" value="Unassembled WGS sequence"/>
</dbReference>
<accession>V3Z5L8</accession>
<keyword evidence="2" id="KW-1185">Reference proteome</keyword>
<protein>
    <recommendedName>
        <fullName evidence="3">S1 motif domain-containing protein</fullName>
    </recommendedName>
</protein>
<dbReference type="RefSeq" id="XP_009063207.1">
    <property type="nucleotide sequence ID" value="XM_009064959.1"/>
</dbReference>
<dbReference type="EMBL" id="KB203188">
    <property type="protein sequence ID" value="ESO86058.1"/>
    <property type="molecule type" value="Genomic_DNA"/>
</dbReference>
<reference evidence="1 2" key="1">
    <citation type="journal article" date="2013" name="Nature">
        <title>Insights into bilaterian evolution from three spiralian genomes.</title>
        <authorList>
            <person name="Simakov O."/>
            <person name="Marletaz F."/>
            <person name="Cho S.J."/>
            <person name="Edsinger-Gonzales E."/>
            <person name="Havlak P."/>
            <person name="Hellsten U."/>
            <person name="Kuo D.H."/>
            <person name="Larsson T."/>
            <person name="Lv J."/>
            <person name="Arendt D."/>
            <person name="Savage R."/>
            <person name="Osoegawa K."/>
            <person name="de Jong P."/>
            <person name="Grimwood J."/>
            <person name="Chapman J.A."/>
            <person name="Shapiro H."/>
            <person name="Aerts A."/>
            <person name="Otillar R.P."/>
            <person name="Terry A.Y."/>
            <person name="Boore J.L."/>
            <person name="Grigoriev I.V."/>
            <person name="Lindberg D.R."/>
            <person name="Seaver E.C."/>
            <person name="Weisblat D.A."/>
            <person name="Putnam N.H."/>
            <person name="Rokhsar D.S."/>
        </authorList>
    </citation>
    <scope>NUCLEOTIDE SEQUENCE [LARGE SCALE GENOMIC DNA]</scope>
</reference>
<dbReference type="HOGENOM" id="CLU_170011_0_0_1"/>
<dbReference type="KEGG" id="lgi:LOTGIDRAFT_68398"/>
<dbReference type="STRING" id="225164.V3Z5L8"/>
<proteinExistence type="predicted"/>
<sequence length="114" mass="12767">PVVDEDTESFSTLLRNSKLMQIGSYKSRVVSGTIINIVEDDMYIDFGGKFHCVCKKPAVEDTRKGNSYILGNKVKVRINDLEMTSKFLGADRHVTILEADATLIGIKHRYDTPS</sequence>
<dbReference type="CTD" id="20251866"/>
<dbReference type="OMA" id="NKYQKGT"/>
<gene>
    <name evidence="1" type="ORF">LOTGIDRAFT_68398</name>
</gene>